<dbReference type="EMBL" id="JANPWB010000010">
    <property type="protein sequence ID" value="KAJ1146074.1"/>
    <property type="molecule type" value="Genomic_DNA"/>
</dbReference>
<dbReference type="GO" id="GO:0050700">
    <property type="term" value="F:CARD domain binding"/>
    <property type="evidence" value="ECO:0007669"/>
    <property type="project" value="TreeGrafter"/>
</dbReference>
<dbReference type="PANTHER" id="PTHR14559">
    <property type="entry name" value="CASPASE RECRUITMENT DOMAIN FAMILY"/>
    <property type="match status" value="1"/>
</dbReference>
<protein>
    <recommendedName>
        <fullName evidence="5">CARD domain-containing protein</fullName>
    </recommendedName>
</protein>
<dbReference type="Gene3D" id="1.10.533.10">
    <property type="entry name" value="Death Domain, Fas"/>
    <property type="match status" value="1"/>
</dbReference>
<feature type="region of interest" description="Disordered" evidence="4">
    <location>
        <begin position="441"/>
        <end position="467"/>
    </location>
</feature>
<evidence type="ECO:0000313" key="6">
    <source>
        <dbReference type="EMBL" id="KAJ1146074.1"/>
    </source>
</evidence>
<evidence type="ECO:0000259" key="5">
    <source>
        <dbReference type="PROSITE" id="PS50209"/>
    </source>
</evidence>
<keyword evidence="1" id="KW-0597">Phosphoprotein</keyword>
<dbReference type="Pfam" id="PF00619">
    <property type="entry name" value="CARD"/>
    <property type="match status" value="1"/>
</dbReference>
<name>A0AAV7R4D7_PLEWA</name>
<feature type="compositionally biased region" description="Basic and acidic residues" evidence="4">
    <location>
        <begin position="590"/>
        <end position="607"/>
    </location>
</feature>
<dbReference type="AlphaFoldDB" id="A0AAV7R4D7"/>
<keyword evidence="7" id="KW-1185">Reference proteome</keyword>
<feature type="region of interest" description="Disordered" evidence="4">
    <location>
        <begin position="1"/>
        <end position="25"/>
    </location>
</feature>
<reference evidence="6" key="1">
    <citation type="journal article" date="2022" name="bioRxiv">
        <title>Sequencing and chromosome-scale assembly of the giantPleurodeles waltlgenome.</title>
        <authorList>
            <person name="Brown T."/>
            <person name="Elewa A."/>
            <person name="Iarovenko S."/>
            <person name="Subramanian E."/>
            <person name="Araus A.J."/>
            <person name="Petzold A."/>
            <person name="Susuki M."/>
            <person name="Suzuki K.-i.T."/>
            <person name="Hayashi T."/>
            <person name="Toyoda A."/>
            <person name="Oliveira C."/>
            <person name="Osipova E."/>
            <person name="Leigh N.D."/>
            <person name="Simon A."/>
            <person name="Yun M.H."/>
        </authorList>
    </citation>
    <scope>NUCLEOTIDE SEQUENCE</scope>
    <source>
        <strain evidence="6">20211129_DDA</strain>
        <tissue evidence="6">Liver</tissue>
    </source>
</reference>
<evidence type="ECO:0000256" key="3">
    <source>
        <dbReference type="SAM" id="Coils"/>
    </source>
</evidence>
<dbReference type="SUPFAM" id="SSF47986">
    <property type="entry name" value="DEATH domain"/>
    <property type="match status" value="1"/>
</dbReference>
<feature type="coiled-coil region" evidence="3">
    <location>
        <begin position="142"/>
        <end position="427"/>
    </location>
</feature>
<dbReference type="Proteomes" id="UP001066276">
    <property type="component" value="Chromosome 6"/>
</dbReference>
<evidence type="ECO:0000313" key="7">
    <source>
        <dbReference type="Proteomes" id="UP001066276"/>
    </source>
</evidence>
<evidence type="ECO:0000256" key="2">
    <source>
        <dbReference type="ARBA" id="ARBA00023054"/>
    </source>
</evidence>
<dbReference type="GO" id="GO:0043123">
    <property type="term" value="P:positive regulation of canonical NF-kappaB signal transduction"/>
    <property type="evidence" value="ECO:0007669"/>
    <property type="project" value="TreeGrafter"/>
</dbReference>
<dbReference type="PANTHER" id="PTHR14559:SF3">
    <property type="entry name" value="CASPASE RECRUITMENT DOMAIN-CONTAINING PROTEIN 9"/>
    <property type="match status" value="1"/>
</dbReference>
<dbReference type="PROSITE" id="PS50209">
    <property type="entry name" value="CARD"/>
    <property type="match status" value="1"/>
</dbReference>
<dbReference type="GO" id="GO:0042981">
    <property type="term" value="P:regulation of apoptotic process"/>
    <property type="evidence" value="ECO:0007669"/>
    <property type="project" value="InterPro"/>
</dbReference>
<organism evidence="6 7">
    <name type="scientific">Pleurodeles waltl</name>
    <name type="common">Iberian ribbed newt</name>
    <dbReference type="NCBI Taxonomy" id="8319"/>
    <lineage>
        <taxon>Eukaryota</taxon>
        <taxon>Metazoa</taxon>
        <taxon>Chordata</taxon>
        <taxon>Craniata</taxon>
        <taxon>Vertebrata</taxon>
        <taxon>Euteleostomi</taxon>
        <taxon>Amphibia</taxon>
        <taxon>Batrachia</taxon>
        <taxon>Caudata</taxon>
        <taxon>Salamandroidea</taxon>
        <taxon>Salamandridae</taxon>
        <taxon>Pleurodelinae</taxon>
        <taxon>Pleurodeles</taxon>
    </lineage>
</organism>
<evidence type="ECO:0000256" key="1">
    <source>
        <dbReference type="ARBA" id="ARBA00022553"/>
    </source>
</evidence>
<feature type="compositionally biased region" description="Basic and acidic residues" evidence="4">
    <location>
        <begin position="1"/>
        <end position="13"/>
    </location>
</feature>
<dbReference type="GO" id="GO:0005737">
    <property type="term" value="C:cytoplasm"/>
    <property type="evidence" value="ECO:0007669"/>
    <property type="project" value="TreeGrafter"/>
</dbReference>
<evidence type="ECO:0000256" key="4">
    <source>
        <dbReference type="SAM" id="MobiDB-lite"/>
    </source>
</evidence>
<sequence>MSGDVVLRRKTTEKPPPAMSDPEDTDDECWNALEAHRVKLIAIIDPTRITPYLRQCRVLNRDDEEQVFNDPSLVVRRRKVGVLLDILQRTGKKGYVAFLESLELYYPQLYKKITGNDPARVFSMIIDTAGESTLTQLLMNEILKLQQVIQDERRKAKELSVQLGAKEDCIRQLQVKDSELRKHQERVQKMKEERDHFSEELRKLKDENYDLAMKYATQSEEKNTALMRSRDLQLEIDRLKHKLMKAEDDCNVERKHTMKLKHAMQQRPSQDVIYELQREKDLLKAKLQELETALQISKDGKAAKNRLYIQTLEDDRRQALQEHQDLVNNIYNLRKDLRQAEDLRDKFMEEKEVAELQCLTLRKDSKMYKERIEAILQQMEEVSIERDQAMLTREQFHQQYSKSLKDKDSYRKQLRELGEKCDDLQIQLFRTEGQLLAAETKLKQQEPATSMSDFDENSSRSSQEISIQGSLDEDNLLKNGVQEMTLADTRLDNSTTQMSWEFVEVRQRFSIICYLTAMALCIIECFIERCASPFQHFMVEQEKVQSEEGDIRDQSVVEGFNPTIFHCSLQKKAGRPIMQRRAGRQRKAKNKEELRRVSKKEGDEIKRWHTRERRLGQHNRK</sequence>
<keyword evidence="2 3" id="KW-0175">Coiled coil</keyword>
<dbReference type="InterPro" id="IPR001315">
    <property type="entry name" value="CARD"/>
</dbReference>
<accession>A0AAV7R4D7</accession>
<dbReference type="FunFam" id="1.10.533.10:FF:000003">
    <property type="entry name" value="Caspase recruitment domain family, member 11"/>
    <property type="match status" value="1"/>
</dbReference>
<gene>
    <name evidence="6" type="ORF">NDU88_012356</name>
</gene>
<feature type="domain" description="CARD" evidence="5">
    <location>
        <begin position="25"/>
        <end position="117"/>
    </location>
</feature>
<feature type="compositionally biased region" description="Basic residues" evidence="4">
    <location>
        <begin position="608"/>
        <end position="621"/>
    </location>
</feature>
<proteinExistence type="predicted"/>
<dbReference type="InterPro" id="IPR011029">
    <property type="entry name" value="DEATH-like_dom_sf"/>
</dbReference>
<comment type="caution">
    <text evidence="6">The sequence shown here is derived from an EMBL/GenBank/DDBJ whole genome shotgun (WGS) entry which is preliminary data.</text>
</comment>
<feature type="region of interest" description="Disordered" evidence="4">
    <location>
        <begin position="576"/>
        <end position="621"/>
    </location>
</feature>